<sequence>MVMLYEQGIYKYNLELYDAIMECFDNLPIAATVNEKWTLPFHLYLCYVLFYLLFFSKQLRDIEEIDRFQEVPREGPFCDLLWADPVDEDKEKDDEERQNEEDGMDNELTTWFAYNETRQCSYVFGVDAVVTFLKKNNLTAIIRAHEAQFDGYKMQFINEQTSIPRVITIFSAPNYCDVYKNKGACLKFDDELLNIRQFVNSPHPYYLPNFMDVSHGPYRSLPKSILSFGVDEDVDTDAAVKAQGPSEVLRKKGGVLKDKVVAVTKLMRMVRLLKENQNNIVKLKQLSPNRQLPSGILQGGQAAIEKALSSFNDAKRADKPNDAMPSQEKDAKSPRKSGQIFYRAEKEKDTTTPAENKFANKKWLTPIKCALLLFLFAKIVKHCCTKLCEKKKISSDQSCCHVETIEKLFPINLRNPAKKQHFVIIFKNEKAQANF</sequence>
<feature type="compositionally biased region" description="Basic and acidic residues" evidence="1">
    <location>
        <begin position="314"/>
        <end position="333"/>
    </location>
</feature>
<dbReference type="InterPro" id="IPR029052">
    <property type="entry name" value="Metallo-depent_PP-like"/>
</dbReference>
<dbReference type="Pfam" id="PF00149">
    <property type="entry name" value="Metallophos"/>
    <property type="match status" value="1"/>
</dbReference>
<feature type="region of interest" description="Disordered" evidence="1">
    <location>
        <begin position="314"/>
        <end position="353"/>
    </location>
</feature>
<proteinExistence type="predicted"/>
<organism evidence="3 4">
    <name type="scientific">Reticulomyxa filosa</name>
    <dbReference type="NCBI Taxonomy" id="46433"/>
    <lineage>
        <taxon>Eukaryota</taxon>
        <taxon>Sar</taxon>
        <taxon>Rhizaria</taxon>
        <taxon>Retaria</taxon>
        <taxon>Foraminifera</taxon>
        <taxon>Monothalamids</taxon>
        <taxon>Reticulomyxidae</taxon>
        <taxon>Reticulomyxa</taxon>
    </lineage>
</organism>
<keyword evidence="4" id="KW-1185">Reference proteome</keyword>
<dbReference type="SUPFAM" id="SSF56300">
    <property type="entry name" value="Metallo-dependent phosphatases"/>
    <property type="match status" value="1"/>
</dbReference>
<dbReference type="OrthoDB" id="5593063at2759"/>
<gene>
    <name evidence="3" type="ORF">RFI_10511</name>
</gene>
<feature type="domain" description="Serine/threonine specific protein phosphatases" evidence="2">
    <location>
        <begin position="1"/>
        <end position="211"/>
    </location>
</feature>
<comment type="caution">
    <text evidence="3">The sequence shown here is derived from an EMBL/GenBank/DDBJ whole genome shotgun (WGS) entry which is preliminary data.</text>
</comment>
<dbReference type="Gene3D" id="3.60.21.10">
    <property type="match status" value="1"/>
</dbReference>
<accession>X6NJY6</accession>
<dbReference type="SMART" id="SM00156">
    <property type="entry name" value="PP2Ac"/>
    <property type="match status" value="1"/>
</dbReference>
<dbReference type="OMA" id="CAFLQAN"/>
<evidence type="ECO:0000256" key="1">
    <source>
        <dbReference type="SAM" id="MobiDB-lite"/>
    </source>
</evidence>
<protein>
    <submittedName>
        <fullName evidence="3">Calcineurin A</fullName>
    </submittedName>
</protein>
<dbReference type="PRINTS" id="PR00114">
    <property type="entry name" value="STPHPHTASE"/>
</dbReference>
<dbReference type="PANTHER" id="PTHR45673">
    <property type="entry name" value="SERINE/THREONINE-PROTEIN PHOSPHATASE 2B CATALYTIC SUBUNIT 1-RELATED"/>
    <property type="match status" value="1"/>
</dbReference>
<evidence type="ECO:0000259" key="2">
    <source>
        <dbReference type="SMART" id="SM00156"/>
    </source>
</evidence>
<name>X6NJY6_RETFI</name>
<evidence type="ECO:0000313" key="4">
    <source>
        <dbReference type="Proteomes" id="UP000023152"/>
    </source>
</evidence>
<dbReference type="AlphaFoldDB" id="X6NJY6"/>
<dbReference type="InterPro" id="IPR043360">
    <property type="entry name" value="PP2B"/>
</dbReference>
<dbReference type="GO" id="GO:0033192">
    <property type="term" value="F:calmodulin-dependent protein phosphatase activity"/>
    <property type="evidence" value="ECO:0007669"/>
    <property type="project" value="InterPro"/>
</dbReference>
<reference evidence="3 4" key="1">
    <citation type="journal article" date="2013" name="Curr. Biol.">
        <title>The Genome of the Foraminiferan Reticulomyxa filosa.</title>
        <authorList>
            <person name="Glockner G."/>
            <person name="Hulsmann N."/>
            <person name="Schleicher M."/>
            <person name="Noegel A.A."/>
            <person name="Eichinger L."/>
            <person name="Gallinger C."/>
            <person name="Pawlowski J."/>
            <person name="Sierra R."/>
            <person name="Euteneuer U."/>
            <person name="Pillet L."/>
            <person name="Moustafa A."/>
            <person name="Platzer M."/>
            <person name="Groth M."/>
            <person name="Szafranski K."/>
            <person name="Schliwa M."/>
        </authorList>
    </citation>
    <scope>NUCLEOTIDE SEQUENCE [LARGE SCALE GENOMIC DNA]</scope>
</reference>
<dbReference type="InterPro" id="IPR006186">
    <property type="entry name" value="Ser/Thr-sp_prot-phosphatase"/>
</dbReference>
<dbReference type="Proteomes" id="UP000023152">
    <property type="component" value="Unassembled WGS sequence"/>
</dbReference>
<dbReference type="InterPro" id="IPR004843">
    <property type="entry name" value="Calcineurin-like_PHP"/>
</dbReference>
<evidence type="ECO:0000313" key="3">
    <source>
        <dbReference type="EMBL" id="ETO26625.1"/>
    </source>
</evidence>
<dbReference type="GO" id="GO:0097720">
    <property type="term" value="P:calcineurin-mediated signaling"/>
    <property type="evidence" value="ECO:0007669"/>
    <property type="project" value="InterPro"/>
</dbReference>
<dbReference type="EMBL" id="ASPP01007737">
    <property type="protein sequence ID" value="ETO26625.1"/>
    <property type="molecule type" value="Genomic_DNA"/>
</dbReference>